<dbReference type="AlphaFoldDB" id="A0A9D4ZQ89"/>
<name>A0A9D4ZQ89_ADICA</name>
<keyword evidence="4" id="KW-1185">Reference proteome</keyword>
<keyword evidence="2" id="KW-0804">Transcription</keyword>
<protein>
    <submittedName>
        <fullName evidence="3">Uncharacterized protein</fullName>
    </submittedName>
</protein>
<keyword evidence="1" id="KW-0805">Transcription regulation</keyword>
<evidence type="ECO:0000313" key="4">
    <source>
        <dbReference type="Proteomes" id="UP000886520"/>
    </source>
</evidence>
<accession>A0A9D4ZQ89</accession>
<evidence type="ECO:0000256" key="1">
    <source>
        <dbReference type="ARBA" id="ARBA00023015"/>
    </source>
</evidence>
<dbReference type="PROSITE" id="PS50985">
    <property type="entry name" value="GRAS"/>
    <property type="match status" value="1"/>
</dbReference>
<comment type="caution">
    <text evidence="3">The sequence shown here is derived from an EMBL/GenBank/DDBJ whole genome shotgun (WGS) entry which is preliminary data.</text>
</comment>
<gene>
    <name evidence="3" type="ORF">GOP47_0000103</name>
</gene>
<sequence>MMIECAQVIGCDDTSSAAQLLGQVRQFASANGSGEDRVAYYFAKALDACLSGPSSPPRWPAIGSPSCSQHVSLCSDQ</sequence>
<reference evidence="3" key="1">
    <citation type="submission" date="2021-01" db="EMBL/GenBank/DDBJ databases">
        <title>Adiantum capillus-veneris genome.</title>
        <authorList>
            <person name="Fang Y."/>
            <person name="Liao Q."/>
        </authorList>
    </citation>
    <scope>NUCLEOTIDE SEQUENCE</scope>
    <source>
        <strain evidence="3">H3</strain>
        <tissue evidence="3">Leaf</tissue>
    </source>
</reference>
<dbReference type="Pfam" id="PF03514">
    <property type="entry name" value="GRAS"/>
    <property type="match status" value="1"/>
</dbReference>
<evidence type="ECO:0000313" key="3">
    <source>
        <dbReference type="EMBL" id="KAI5083934.1"/>
    </source>
</evidence>
<dbReference type="OrthoDB" id="47276at2759"/>
<organism evidence="3 4">
    <name type="scientific">Adiantum capillus-veneris</name>
    <name type="common">Maidenhair fern</name>
    <dbReference type="NCBI Taxonomy" id="13818"/>
    <lineage>
        <taxon>Eukaryota</taxon>
        <taxon>Viridiplantae</taxon>
        <taxon>Streptophyta</taxon>
        <taxon>Embryophyta</taxon>
        <taxon>Tracheophyta</taxon>
        <taxon>Polypodiopsida</taxon>
        <taxon>Polypodiidae</taxon>
        <taxon>Polypodiales</taxon>
        <taxon>Pteridineae</taxon>
        <taxon>Pteridaceae</taxon>
        <taxon>Vittarioideae</taxon>
        <taxon>Adiantum</taxon>
    </lineage>
</organism>
<dbReference type="Proteomes" id="UP000886520">
    <property type="component" value="Chromosome 1"/>
</dbReference>
<dbReference type="EMBL" id="JABFUD020000001">
    <property type="protein sequence ID" value="KAI5083934.1"/>
    <property type="molecule type" value="Genomic_DNA"/>
</dbReference>
<evidence type="ECO:0000256" key="2">
    <source>
        <dbReference type="ARBA" id="ARBA00023163"/>
    </source>
</evidence>
<proteinExistence type="predicted"/>
<dbReference type="InterPro" id="IPR005202">
    <property type="entry name" value="TF_GRAS"/>
</dbReference>